<comment type="caution">
    <text evidence="6">The sequence shown here is derived from an EMBL/GenBank/DDBJ whole genome shotgun (WGS) entry which is preliminary data.</text>
</comment>
<dbReference type="SUPFAM" id="SSF51905">
    <property type="entry name" value="FAD/NAD(P)-binding domain"/>
    <property type="match status" value="1"/>
</dbReference>
<dbReference type="GO" id="GO:0016491">
    <property type="term" value="F:oxidoreductase activity"/>
    <property type="evidence" value="ECO:0007669"/>
    <property type="project" value="UniProtKB-KW"/>
</dbReference>
<dbReference type="EMBL" id="SLUN01000034">
    <property type="protein sequence ID" value="TCL61488.1"/>
    <property type="molecule type" value="Genomic_DNA"/>
</dbReference>
<dbReference type="PANTHER" id="PTHR43498">
    <property type="entry name" value="FERREDOXIN:COB-COM HETERODISULFIDE REDUCTASE SUBUNIT A"/>
    <property type="match status" value="1"/>
</dbReference>
<dbReference type="Gene3D" id="3.50.50.60">
    <property type="entry name" value="FAD/NAD(P)-binding domain"/>
    <property type="match status" value="1"/>
</dbReference>
<evidence type="ECO:0000256" key="1">
    <source>
        <dbReference type="ARBA" id="ARBA00022485"/>
    </source>
</evidence>
<name>A0A4R1R7E9_HYDET</name>
<dbReference type="GO" id="GO:0051539">
    <property type="term" value="F:4 iron, 4 sulfur cluster binding"/>
    <property type="evidence" value="ECO:0007669"/>
    <property type="project" value="UniProtKB-KW"/>
</dbReference>
<keyword evidence="2" id="KW-0479">Metal-binding</keyword>
<evidence type="ECO:0000256" key="5">
    <source>
        <dbReference type="ARBA" id="ARBA00023014"/>
    </source>
</evidence>
<evidence type="ECO:0000256" key="3">
    <source>
        <dbReference type="ARBA" id="ARBA00023002"/>
    </source>
</evidence>
<dbReference type="RefSeq" id="WP_207930769.1">
    <property type="nucleotide sequence ID" value="NZ_SLUN01000034.1"/>
</dbReference>
<proteinExistence type="predicted"/>
<dbReference type="Gene3D" id="2.60.120.260">
    <property type="entry name" value="Galactose-binding domain-like"/>
    <property type="match status" value="1"/>
</dbReference>
<dbReference type="AlphaFoldDB" id="A0A4R1R7E9"/>
<dbReference type="Proteomes" id="UP000295008">
    <property type="component" value="Unassembled WGS sequence"/>
</dbReference>
<protein>
    <submittedName>
        <fullName evidence="6">FAD dependent oxidoreductase</fullName>
    </submittedName>
</protein>
<keyword evidence="7" id="KW-1185">Reference proteome</keyword>
<reference evidence="6 7" key="1">
    <citation type="submission" date="2019-03" db="EMBL/GenBank/DDBJ databases">
        <title>Genomic Encyclopedia of Type Strains, Phase IV (KMG-IV): sequencing the most valuable type-strain genomes for metagenomic binning, comparative biology and taxonomic classification.</title>
        <authorList>
            <person name="Goeker M."/>
        </authorList>
    </citation>
    <scope>NUCLEOTIDE SEQUENCE [LARGE SCALE GENOMIC DNA]</scope>
    <source>
        <strain evidence="6 7">LX-B</strain>
    </source>
</reference>
<keyword evidence="1" id="KW-0004">4Fe-4S</keyword>
<dbReference type="InterPro" id="IPR036188">
    <property type="entry name" value="FAD/NAD-bd_sf"/>
</dbReference>
<accession>A0A4R1R7E9</accession>
<keyword evidence="4" id="KW-0408">Iron</keyword>
<dbReference type="PANTHER" id="PTHR43498:SF1">
    <property type="entry name" value="COB--COM HETERODISULFIDE REDUCTASE IRON-SULFUR SUBUNIT A"/>
    <property type="match status" value="1"/>
</dbReference>
<keyword evidence="3" id="KW-0560">Oxidoreductase</keyword>
<keyword evidence="5" id="KW-0411">Iron-sulfur</keyword>
<gene>
    <name evidence="6" type="ORF">EDC14_103444</name>
</gene>
<sequence>MIDREYQVVVVGGGMAGVCAAIASARHGARTALIHNRPVLGGNASSEIRMHIVGANCHGTRPDARETGILEEILLENRRRNPGHSFSIFDTVLWEKVRFQEGLDLYLNTQMTGVEVAAGRIRAVEALQLTTEKQFRFTAAIFVDCTGDGTLAYQAGAACRVGRESRDEFGEQYAPERADRKTMGNTLLFQAVDTGAPVPFEKPFWAHSFGEADLAFRGHSAYASAMEHYEVDSGYWWIELGGEEDTIADGEAIRDELLKTVYGVWDHIKNRGDHGAANYALEWVGFLPGKRESRRIMGDYILKEQDCLSGRLFPDAVAYGGWPMDMHPPEGFRYKGDPNQFLRLNDVYTIPYRCYCARDIANLMMAGRNISASHMAFGSIRVMGTCSAGGQAVGTAAALAVRQNCPPGGLTDRIQELQQLLLRDDCYIPGVANQDPEDRARRARIAASSAQPDGAPEQVVNGVARRVGGVSNCWISEDLAASGEWLELQWDEPLSIREVHLKFDSNLSGEIMPTLSKTVRKQQIPGLPPELVKDYELQLWAGDQLRAQLAVEGNGLRFRTHRLAEPTYADRLRILVRGTHGAAEARLFEVRVY</sequence>
<dbReference type="GO" id="GO:0046872">
    <property type="term" value="F:metal ion binding"/>
    <property type="evidence" value="ECO:0007669"/>
    <property type="project" value="UniProtKB-KW"/>
</dbReference>
<evidence type="ECO:0000313" key="6">
    <source>
        <dbReference type="EMBL" id="TCL61488.1"/>
    </source>
</evidence>
<dbReference type="Pfam" id="PF12831">
    <property type="entry name" value="FAD_oxidored"/>
    <property type="match status" value="1"/>
</dbReference>
<dbReference type="InterPro" id="IPR039650">
    <property type="entry name" value="HdrA-like"/>
</dbReference>
<evidence type="ECO:0000256" key="2">
    <source>
        <dbReference type="ARBA" id="ARBA00022723"/>
    </source>
</evidence>
<organism evidence="6 7">
    <name type="scientific">Hydrogenispora ethanolica</name>
    <dbReference type="NCBI Taxonomy" id="1082276"/>
    <lineage>
        <taxon>Bacteria</taxon>
        <taxon>Bacillati</taxon>
        <taxon>Bacillota</taxon>
        <taxon>Hydrogenispora</taxon>
    </lineage>
</organism>
<evidence type="ECO:0000256" key="4">
    <source>
        <dbReference type="ARBA" id="ARBA00023004"/>
    </source>
</evidence>
<evidence type="ECO:0000313" key="7">
    <source>
        <dbReference type="Proteomes" id="UP000295008"/>
    </source>
</evidence>